<keyword evidence="1" id="KW-0812">Transmembrane</keyword>
<dbReference type="STRING" id="930.GCA_002079865_02799"/>
<accession>A0A1C2J1H4</accession>
<gene>
    <name evidence="2" type="ORF">A6M23_09095</name>
    <name evidence="3" type="ORF">A6P07_07190</name>
</gene>
<evidence type="ECO:0000313" key="2">
    <source>
        <dbReference type="EMBL" id="OCX72762.1"/>
    </source>
</evidence>
<dbReference type="AlphaFoldDB" id="A0A1C2J1H4"/>
<evidence type="ECO:0000313" key="4">
    <source>
        <dbReference type="Proteomes" id="UP000094893"/>
    </source>
</evidence>
<keyword evidence="1" id="KW-0472">Membrane</keyword>
<dbReference type="Proteomes" id="UP000095008">
    <property type="component" value="Unassembled WGS sequence"/>
</dbReference>
<name>A0A1C2J1H4_ACITH</name>
<dbReference type="EMBL" id="LWRY01000101">
    <property type="protein sequence ID" value="OCX72762.1"/>
    <property type="molecule type" value="Genomic_DNA"/>
</dbReference>
<evidence type="ECO:0000313" key="5">
    <source>
        <dbReference type="Proteomes" id="UP000095008"/>
    </source>
</evidence>
<keyword evidence="1" id="KW-1133">Transmembrane helix</keyword>
<reference evidence="2 4" key="1">
    <citation type="journal article" date="2016" name="Int. J. Mol. Sci.">
        <title>Comparative genomics of the extreme acidophile Acidithiobacillus thiooxidans reveals intraspecific divergence and niche adaptation.</title>
        <authorList>
            <person name="Zhang X."/>
            <person name="Feng X."/>
            <person name="Tao J."/>
            <person name="Ma L."/>
            <person name="Xiao Y."/>
            <person name="Liang Y."/>
            <person name="Liu X."/>
            <person name="Yin H."/>
        </authorList>
    </citation>
    <scope>NUCLEOTIDE SEQUENCE [LARGE SCALE GENOMIC DNA]</scope>
    <source>
        <strain evidence="3 4">A02</strain>
        <strain evidence="2">DXS-W</strain>
    </source>
</reference>
<evidence type="ECO:0000313" key="3">
    <source>
        <dbReference type="EMBL" id="OCX73907.1"/>
    </source>
</evidence>
<feature type="transmembrane region" description="Helical" evidence="1">
    <location>
        <begin position="9"/>
        <end position="31"/>
    </location>
</feature>
<evidence type="ECO:0000256" key="1">
    <source>
        <dbReference type="SAM" id="Phobius"/>
    </source>
</evidence>
<dbReference type="Proteomes" id="UP000094893">
    <property type="component" value="Unassembled WGS sequence"/>
</dbReference>
<dbReference type="EMBL" id="LWSA01000090">
    <property type="protein sequence ID" value="OCX73907.1"/>
    <property type="molecule type" value="Genomic_DNA"/>
</dbReference>
<comment type="caution">
    <text evidence="2">The sequence shown here is derived from an EMBL/GenBank/DDBJ whole genome shotgun (WGS) entry which is preliminary data.</text>
</comment>
<protein>
    <submittedName>
        <fullName evidence="2">Uncharacterized protein</fullName>
    </submittedName>
</protein>
<feature type="transmembrane region" description="Helical" evidence="1">
    <location>
        <begin position="43"/>
        <end position="60"/>
    </location>
</feature>
<keyword evidence="5" id="KW-1185">Reference proteome</keyword>
<proteinExistence type="predicted"/>
<sequence length="73" mass="8095">MTSNTVKAFFYASIAAFGILALLGALAVIVLWMTGQSFTVENIIIYMMFGWFGWSFPPLIGKIHREFLAMGKG</sequence>
<dbReference type="RefSeq" id="WP_024894731.1">
    <property type="nucleotide sequence ID" value="NZ_JAAOMO010000215.1"/>
</dbReference>
<organism evidence="2 5">
    <name type="scientific">Acidithiobacillus thiooxidans</name>
    <name type="common">Thiobacillus thiooxidans</name>
    <dbReference type="NCBI Taxonomy" id="930"/>
    <lineage>
        <taxon>Bacteria</taxon>
        <taxon>Pseudomonadati</taxon>
        <taxon>Pseudomonadota</taxon>
        <taxon>Acidithiobacillia</taxon>
        <taxon>Acidithiobacillales</taxon>
        <taxon>Acidithiobacillaceae</taxon>
        <taxon>Acidithiobacillus</taxon>
    </lineage>
</organism>